<dbReference type="EMBL" id="VSRR010061705">
    <property type="protein sequence ID" value="MPC83152.1"/>
    <property type="molecule type" value="Genomic_DNA"/>
</dbReference>
<evidence type="ECO:0000313" key="3">
    <source>
        <dbReference type="Proteomes" id="UP000324222"/>
    </source>
</evidence>
<sequence>MLIIVLTKSLPTTITITTTITINTTPIHHKITAIQHFHNLHHHNQANRQTVQPLSSLLSPSPSPPPPPPSQPHPIVTGSFPSLPPSLSLLLSLSFSPSPTLCGPR</sequence>
<protein>
    <submittedName>
        <fullName evidence="2">Uncharacterized protein</fullName>
    </submittedName>
</protein>
<dbReference type="Proteomes" id="UP000324222">
    <property type="component" value="Unassembled WGS sequence"/>
</dbReference>
<proteinExistence type="predicted"/>
<gene>
    <name evidence="2" type="ORF">E2C01_077848</name>
</gene>
<reference evidence="2 3" key="1">
    <citation type="submission" date="2019-05" db="EMBL/GenBank/DDBJ databases">
        <title>Another draft genome of Portunus trituberculatus and its Hox gene families provides insights of decapod evolution.</title>
        <authorList>
            <person name="Jeong J.-H."/>
            <person name="Song I."/>
            <person name="Kim S."/>
            <person name="Choi T."/>
            <person name="Kim D."/>
            <person name="Ryu S."/>
            <person name="Kim W."/>
        </authorList>
    </citation>
    <scope>NUCLEOTIDE SEQUENCE [LARGE SCALE GENOMIC DNA]</scope>
    <source>
        <tissue evidence="2">Muscle</tissue>
    </source>
</reference>
<keyword evidence="3" id="KW-1185">Reference proteome</keyword>
<evidence type="ECO:0000313" key="2">
    <source>
        <dbReference type="EMBL" id="MPC83152.1"/>
    </source>
</evidence>
<comment type="caution">
    <text evidence="2">The sequence shown here is derived from an EMBL/GenBank/DDBJ whole genome shotgun (WGS) entry which is preliminary data.</text>
</comment>
<feature type="region of interest" description="Disordered" evidence="1">
    <location>
        <begin position="41"/>
        <end position="80"/>
    </location>
</feature>
<evidence type="ECO:0000256" key="1">
    <source>
        <dbReference type="SAM" id="MobiDB-lite"/>
    </source>
</evidence>
<accession>A0A5B7IH16</accession>
<name>A0A5B7IH16_PORTR</name>
<organism evidence="2 3">
    <name type="scientific">Portunus trituberculatus</name>
    <name type="common">Swimming crab</name>
    <name type="synonym">Neptunus trituberculatus</name>
    <dbReference type="NCBI Taxonomy" id="210409"/>
    <lineage>
        <taxon>Eukaryota</taxon>
        <taxon>Metazoa</taxon>
        <taxon>Ecdysozoa</taxon>
        <taxon>Arthropoda</taxon>
        <taxon>Crustacea</taxon>
        <taxon>Multicrustacea</taxon>
        <taxon>Malacostraca</taxon>
        <taxon>Eumalacostraca</taxon>
        <taxon>Eucarida</taxon>
        <taxon>Decapoda</taxon>
        <taxon>Pleocyemata</taxon>
        <taxon>Brachyura</taxon>
        <taxon>Eubrachyura</taxon>
        <taxon>Portunoidea</taxon>
        <taxon>Portunidae</taxon>
        <taxon>Portuninae</taxon>
        <taxon>Portunus</taxon>
    </lineage>
</organism>
<dbReference type="AlphaFoldDB" id="A0A5B7IH16"/>
<feature type="compositionally biased region" description="Pro residues" evidence="1">
    <location>
        <begin position="61"/>
        <end position="72"/>
    </location>
</feature>